<feature type="transmembrane region" description="Helical" evidence="10">
    <location>
        <begin position="442"/>
        <end position="464"/>
    </location>
</feature>
<dbReference type="PANTHER" id="PTHR22601">
    <property type="entry name" value="ISP4 LIKE PROTEIN"/>
    <property type="match status" value="1"/>
</dbReference>
<evidence type="ECO:0000256" key="4">
    <source>
        <dbReference type="ARBA" id="ARBA00022692"/>
    </source>
</evidence>
<reference evidence="11 12" key="1">
    <citation type="submission" date="2016-10" db="EMBL/GenBank/DDBJ databases">
        <title>Draft genome sequence of Coniochaeta ligniaria NRRL30616, a lignocellulolytic fungus for bioabatement of inhibitors in plant biomass hydrolysates.</title>
        <authorList>
            <consortium name="DOE Joint Genome Institute"/>
            <person name="Jimenez D.J."/>
            <person name="Hector R.E."/>
            <person name="Riley R."/>
            <person name="Sun H."/>
            <person name="Grigoriev I.V."/>
            <person name="Van Elsas J.D."/>
            <person name="Nichols N.N."/>
        </authorList>
    </citation>
    <scope>NUCLEOTIDE SEQUENCE [LARGE SCALE GENOMIC DNA]</scope>
    <source>
        <strain evidence="11 12">NRRL 30616</strain>
    </source>
</reference>
<dbReference type="GO" id="GO:0016020">
    <property type="term" value="C:membrane"/>
    <property type="evidence" value="ECO:0007669"/>
    <property type="project" value="UniProtKB-SubCell"/>
</dbReference>
<evidence type="ECO:0000256" key="1">
    <source>
        <dbReference type="ARBA" id="ARBA00004141"/>
    </source>
</evidence>
<comment type="similarity">
    <text evidence="2">Belongs to the oligopeptide OPT transporter family.</text>
</comment>
<name>A0A1J7I5E0_9PEZI</name>
<feature type="transmembrane region" description="Helical" evidence="10">
    <location>
        <begin position="109"/>
        <end position="131"/>
    </location>
</feature>
<keyword evidence="4 10" id="KW-0812">Transmembrane</keyword>
<feature type="transmembrane region" description="Helical" evidence="10">
    <location>
        <begin position="228"/>
        <end position="250"/>
    </location>
</feature>
<evidence type="ECO:0000256" key="2">
    <source>
        <dbReference type="ARBA" id="ARBA00008807"/>
    </source>
</evidence>
<evidence type="ECO:0000256" key="9">
    <source>
        <dbReference type="SAM" id="MobiDB-lite"/>
    </source>
</evidence>
<keyword evidence="8 10" id="KW-0472">Membrane</keyword>
<keyword evidence="5" id="KW-0571">Peptide transport</keyword>
<feature type="transmembrane region" description="Helical" evidence="10">
    <location>
        <begin position="137"/>
        <end position="157"/>
    </location>
</feature>
<feature type="transmembrane region" description="Helical" evidence="10">
    <location>
        <begin position="200"/>
        <end position="222"/>
    </location>
</feature>
<gene>
    <name evidence="11" type="ORF">CONLIGDRAFT_606350</name>
</gene>
<proteinExistence type="inferred from homology"/>
<organism evidence="11 12">
    <name type="scientific">Coniochaeta ligniaria NRRL 30616</name>
    <dbReference type="NCBI Taxonomy" id="1408157"/>
    <lineage>
        <taxon>Eukaryota</taxon>
        <taxon>Fungi</taxon>
        <taxon>Dikarya</taxon>
        <taxon>Ascomycota</taxon>
        <taxon>Pezizomycotina</taxon>
        <taxon>Sordariomycetes</taxon>
        <taxon>Sordariomycetidae</taxon>
        <taxon>Coniochaetales</taxon>
        <taxon>Coniochaetaceae</taxon>
        <taxon>Coniochaeta</taxon>
    </lineage>
</organism>
<dbReference type="Proteomes" id="UP000182658">
    <property type="component" value="Unassembled WGS sequence"/>
</dbReference>
<evidence type="ECO:0000256" key="10">
    <source>
        <dbReference type="SAM" id="Phobius"/>
    </source>
</evidence>
<feature type="region of interest" description="Disordered" evidence="9">
    <location>
        <begin position="64"/>
        <end position="83"/>
    </location>
</feature>
<accession>A0A1J7I5E0</accession>
<dbReference type="AlphaFoldDB" id="A0A1J7I5E0"/>
<dbReference type="GO" id="GO:0035673">
    <property type="term" value="F:oligopeptide transmembrane transporter activity"/>
    <property type="evidence" value="ECO:0007669"/>
    <property type="project" value="InterPro"/>
</dbReference>
<evidence type="ECO:0000256" key="8">
    <source>
        <dbReference type="ARBA" id="ARBA00023136"/>
    </source>
</evidence>
<keyword evidence="3" id="KW-0813">Transport</keyword>
<dbReference type="NCBIfam" id="TIGR00728">
    <property type="entry name" value="OPT_sfam"/>
    <property type="match status" value="1"/>
</dbReference>
<dbReference type="GO" id="GO:0015031">
    <property type="term" value="P:protein transport"/>
    <property type="evidence" value="ECO:0007669"/>
    <property type="project" value="UniProtKB-KW"/>
</dbReference>
<dbReference type="OrthoDB" id="9986677at2759"/>
<evidence type="ECO:0000313" key="12">
    <source>
        <dbReference type="Proteomes" id="UP000182658"/>
    </source>
</evidence>
<dbReference type="EMBL" id="KV875110">
    <property type="protein sequence ID" value="OIW22855.1"/>
    <property type="molecule type" value="Genomic_DNA"/>
</dbReference>
<evidence type="ECO:0000256" key="5">
    <source>
        <dbReference type="ARBA" id="ARBA00022856"/>
    </source>
</evidence>
<keyword evidence="12" id="KW-1185">Reference proteome</keyword>
<feature type="transmembrane region" description="Helical" evidence="10">
    <location>
        <begin position="291"/>
        <end position="313"/>
    </location>
</feature>
<feature type="transmembrane region" description="Helical" evidence="10">
    <location>
        <begin position="673"/>
        <end position="698"/>
    </location>
</feature>
<feature type="transmembrane region" description="Helical" evidence="10">
    <location>
        <begin position="522"/>
        <end position="545"/>
    </location>
</feature>
<feature type="transmembrane region" description="Helical" evidence="10">
    <location>
        <begin position="757"/>
        <end position="780"/>
    </location>
</feature>
<protein>
    <submittedName>
        <fullName evidence="11">OPT oligopeptide transporter</fullName>
    </submittedName>
</protein>
<feature type="transmembrane region" description="Helical" evidence="10">
    <location>
        <begin position="375"/>
        <end position="392"/>
    </location>
</feature>
<feature type="transmembrane region" description="Helical" evidence="10">
    <location>
        <begin position="497"/>
        <end position="516"/>
    </location>
</feature>
<feature type="transmembrane region" description="Helical" evidence="10">
    <location>
        <begin position="725"/>
        <end position="745"/>
    </location>
</feature>
<dbReference type="InterPro" id="IPR004813">
    <property type="entry name" value="OPT"/>
</dbReference>
<evidence type="ECO:0000256" key="6">
    <source>
        <dbReference type="ARBA" id="ARBA00022927"/>
    </source>
</evidence>
<evidence type="ECO:0000313" key="11">
    <source>
        <dbReference type="EMBL" id="OIW22855.1"/>
    </source>
</evidence>
<dbReference type="Pfam" id="PF03169">
    <property type="entry name" value="OPT"/>
    <property type="match status" value="1"/>
</dbReference>
<sequence>MTGPLDDRIIVGAVNPVEGKVVEVPSHHAIQDKKFVNVSAGDKLDARTEKVGALDSEIQAAPPVYDADSQHKDHDSDEKDNGSEGVIIVTGADAAAHLLSLRDDGEPALTFRSVVLATVLSGFQAVMYQIYQFKPTAITIQGTFIVIISYFLGNAWAEFLPRGDRLEARWREKGGQGKLPRWISVVSFFNHGRWNLKEHAICSITATSASNAAVTITVFAAQDLFYDLPLSATTVILSVISIGLFGYGVCGIMRPIAVWHVEAVYWSNLPTVKVLQGLHWQNLKSSKPLRYFWYAFTGMFFYEFLPAYIWPWLNAVSIPCLAAMHATGDKAAVLTNLFGGSVNNEGLGLFSLSFDWQYLTSFQTSLPLKLQLHQAIGFFICICAMLGIYYTNAWDAKSQPFMSTRLRSEDGGTYPSAKVFVGGVLDHDALAKYGLPRLTGTFAYAMLMANAAIGALVAHCILFWGGDVARAYKSAKSGRYDDRHHDHMTKHYKEAPWWWYIVLLVLSFILGLVVVIKENITLPAWAYVVALILGMVIAPFSTLLFSRYGNGIATNNLSKMLAGLLVPEKPVGNMYFAAWSHNVISNAVALSGDLKMGEYLKIPPRTMFLTQVYGTVLGGFINYAVMISIVNGNREVLVDTNGNSSWSGATIQAYNTNATSWALARYLYKAGGLYEMVPIGLAIGAGLVVVHRIVVYFVPKIRGFALDDINLPQLIQYSAYLPYNQSQTCVILSWTIAGFFVQYYLRNYHPRIFKDYSYIIAGAFDGASLLALFILSFAVFGAGGPSVPFPTWWGNNADGYYDLCPTGE</sequence>
<dbReference type="InParanoid" id="A0A1J7I5E0"/>
<evidence type="ECO:0000256" key="3">
    <source>
        <dbReference type="ARBA" id="ARBA00022448"/>
    </source>
</evidence>
<feature type="compositionally biased region" description="Basic and acidic residues" evidence="9">
    <location>
        <begin position="68"/>
        <end position="82"/>
    </location>
</feature>
<evidence type="ECO:0000256" key="7">
    <source>
        <dbReference type="ARBA" id="ARBA00022989"/>
    </source>
</evidence>
<keyword evidence="7 10" id="KW-1133">Transmembrane helix</keyword>
<comment type="subcellular location">
    <subcellularLocation>
        <location evidence="1">Membrane</location>
        <topology evidence="1">Multi-pass membrane protein</topology>
    </subcellularLocation>
</comment>
<keyword evidence="6" id="KW-0653">Protein transport</keyword>
<dbReference type="InterPro" id="IPR004648">
    <property type="entry name" value="Oligpept_transpt"/>
</dbReference>